<name>L8X4P4_THACA</name>
<evidence type="ECO:0000313" key="1">
    <source>
        <dbReference type="EMBL" id="ELU44082.1"/>
    </source>
</evidence>
<sequence length="38" mass="4421">MASWMPICSMYPFLAFPRRSPSWEQSTLHCSRGEFLAV</sequence>
<comment type="caution">
    <text evidence="1">The sequence shown here is derived from an EMBL/GenBank/DDBJ whole genome shotgun (WGS) entry which is preliminary data.</text>
</comment>
<keyword evidence="2" id="KW-1185">Reference proteome</keyword>
<dbReference type="EMBL" id="AFRT01000433">
    <property type="protein sequence ID" value="ELU44082.1"/>
    <property type="molecule type" value="Genomic_DNA"/>
</dbReference>
<gene>
    <name evidence="1" type="ORF">AG1IA_01889</name>
</gene>
<evidence type="ECO:0000313" key="2">
    <source>
        <dbReference type="Proteomes" id="UP000011668"/>
    </source>
</evidence>
<dbReference type="HOGENOM" id="CLU_3335891_0_0_1"/>
<organism evidence="1 2">
    <name type="scientific">Thanatephorus cucumeris (strain AG1-IA)</name>
    <name type="common">Rice sheath blight fungus</name>
    <name type="synonym">Rhizoctonia solani</name>
    <dbReference type="NCBI Taxonomy" id="983506"/>
    <lineage>
        <taxon>Eukaryota</taxon>
        <taxon>Fungi</taxon>
        <taxon>Dikarya</taxon>
        <taxon>Basidiomycota</taxon>
        <taxon>Agaricomycotina</taxon>
        <taxon>Agaricomycetes</taxon>
        <taxon>Cantharellales</taxon>
        <taxon>Ceratobasidiaceae</taxon>
        <taxon>Rhizoctonia</taxon>
        <taxon>Rhizoctonia solani AG-1</taxon>
    </lineage>
</organism>
<dbReference type="AlphaFoldDB" id="L8X4P4"/>
<accession>L8X4P4</accession>
<dbReference type="Proteomes" id="UP000011668">
    <property type="component" value="Unassembled WGS sequence"/>
</dbReference>
<reference evidence="1 2" key="1">
    <citation type="journal article" date="2013" name="Nat. Commun.">
        <title>The evolution and pathogenic mechanisms of the rice sheath blight pathogen.</title>
        <authorList>
            <person name="Zheng A."/>
            <person name="Lin R."/>
            <person name="Xu L."/>
            <person name="Qin P."/>
            <person name="Tang C."/>
            <person name="Ai P."/>
            <person name="Zhang D."/>
            <person name="Liu Y."/>
            <person name="Sun Z."/>
            <person name="Feng H."/>
            <person name="Wang Y."/>
            <person name="Chen Y."/>
            <person name="Liang X."/>
            <person name="Fu R."/>
            <person name="Li Q."/>
            <person name="Zhang J."/>
            <person name="Yu X."/>
            <person name="Xie Z."/>
            <person name="Ding L."/>
            <person name="Guan P."/>
            <person name="Tang J."/>
            <person name="Liang Y."/>
            <person name="Wang S."/>
            <person name="Deng Q."/>
            <person name="Li S."/>
            <person name="Zhu J."/>
            <person name="Wang L."/>
            <person name="Liu H."/>
            <person name="Li P."/>
        </authorList>
    </citation>
    <scope>NUCLEOTIDE SEQUENCE [LARGE SCALE GENOMIC DNA]</scope>
    <source>
        <strain evidence="2">AG-1 IA</strain>
    </source>
</reference>
<proteinExistence type="predicted"/>
<protein>
    <submittedName>
        <fullName evidence="1">Uncharacterized protein</fullName>
    </submittedName>
</protein>